<dbReference type="HAMAP" id="MF_01261">
    <property type="entry name" value="CCA_bact_type1"/>
    <property type="match status" value="1"/>
</dbReference>
<comment type="domain">
    <text evidence="12">Comprises two domains: an N-terminal domain containing the nucleotidyltransferase activity and a C-terminal HD domain associated with both phosphodiesterase and phosphatase activities.</text>
</comment>
<dbReference type="SUPFAM" id="SSF81301">
    <property type="entry name" value="Nucleotidyltransferase"/>
    <property type="match status" value="1"/>
</dbReference>
<dbReference type="InterPro" id="IPR032828">
    <property type="entry name" value="PolyA_RNA-bd"/>
</dbReference>
<feature type="binding site" evidence="12">
    <location>
        <position position="11"/>
    </location>
    <ligand>
        <name>ATP</name>
        <dbReference type="ChEBI" id="CHEBI:30616"/>
    </ligand>
</feature>
<dbReference type="Gene3D" id="3.30.460.10">
    <property type="entry name" value="Beta Polymerase, domain 2"/>
    <property type="match status" value="1"/>
</dbReference>
<evidence type="ECO:0000256" key="8">
    <source>
        <dbReference type="ARBA" id="ARBA00022801"/>
    </source>
</evidence>
<evidence type="ECO:0000256" key="10">
    <source>
        <dbReference type="ARBA" id="ARBA00022842"/>
    </source>
</evidence>
<comment type="function">
    <text evidence="12">Catalyzes the addition and repair of the essential 3'-terminal CCA sequence in tRNAs without using a nucleic acid template. Adds these three nucleotides in the order of C, C, and A to the tRNA nucleotide-73, using CTP and ATP as substrates and producing inorganic pyrophosphate. tRNA 3'-terminal CCA addition is required both for tRNA processing and repair. Also involved in tRNA surveillance by mediating tandem CCA addition to generate a CCACCA at the 3' terminus of unstable tRNAs. While stable tRNAs receive only 3'-terminal CCA, unstable tRNAs are marked with CCACCA and rapidly degraded.</text>
</comment>
<dbReference type="GO" id="GO:0004810">
    <property type="term" value="F:CCA tRNA nucleotidyltransferase activity"/>
    <property type="evidence" value="ECO:0007669"/>
    <property type="project" value="UniProtKB-EC"/>
</dbReference>
<dbReference type="RefSeq" id="WP_249245248.1">
    <property type="nucleotide sequence ID" value="NZ_JAKPBZ010000113.1"/>
</dbReference>
<feature type="binding site" evidence="12">
    <location>
        <position position="140"/>
    </location>
    <ligand>
        <name>CTP</name>
        <dbReference type="ChEBI" id="CHEBI:37563"/>
    </ligand>
</feature>
<keyword evidence="4 12" id="KW-0548">Nucleotidyltransferase</keyword>
<keyword evidence="10 12" id="KW-0460">Magnesium</keyword>
<sequence length="435" mass="48849">MNIYLVGGAVRDSLLNLPVTEKDWVVVGATPQQLLAQGYQQVGRDFPVFLHPQSRDEYALARTERKSGSGYTGFVCHAAPDVTLEQDLLRRDLTINAIARSEQGKLIDPYHGRRDLENRLLRHVSDAFSEDPLRVLRVARFAARFANLGFRIAEETMALMSKMTRDGELAYLTPERVWKETEKALATDSPQVYFQVLRECGALAVLFPEIDKLYGVPAPAKWHPEIDTGIHTLMTLAVAARLSPDIEVRFAALCHDLGKGLTPPELWPRHHGHGPAGVKLVEALCQRLRIPNHIRDLAKLVAEYHDLIHTVQALQPKTLLKLFDALDVWRKPQRLEQLALSSEADARGRTGFEESPYPQGDYLRQAFRVASGVASAEVVADGYQGIEVRNELNRRRRRALEQWKAQQDASPPGKGEELAPTKTPRTPPPPQRSDR</sequence>
<comment type="subunit">
    <text evidence="12">Monomer. Can also form homodimers and oligomers.</text>
</comment>
<evidence type="ECO:0000256" key="12">
    <source>
        <dbReference type="HAMAP-Rule" id="MF_01261"/>
    </source>
</evidence>
<dbReference type="Pfam" id="PF01966">
    <property type="entry name" value="HD"/>
    <property type="match status" value="1"/>
</dbReference>
<dbReference type="Pfam" id="PF12627">
    <property type="entry name" value="PolyA_pol_RNAbd"/>
    <property type="match status" value="1"/>
</dbReference>
<dbReference type="CDD" id="cd05398">
    <property type="entry name" value="NT_ClassII-CCAase"/>
    <property type="match status" value="1"/>
</dbReference>
<dbReference type="EC" id="3.1.4.-" evidence="12"/>
<feature type="binding site" evidence="12">
    <location>
        <position position="8"/>
    </location>
    <ligand>
        <name>CTP</name>
        <dbReference type="ChEBI" id="CHEBI:37563"/>
    </ligand>
</feature>
<dbReference type="NCBIfam" id="NF008137">
    <property type="entry name" value="PRK10885.1"/>
    <property type="match status" value="1"/>
</dbReference>
<gene>
    <name evidence="12" type="primary">cca</name>
    <name evidence="15" type="ORF">MFP26_14600</name>
</gene>
<keyword evidence="5 12" id="KW-0479">Metal-binding</keyword>
<dbReference type="InterPro" id="IPR012006">
    <property type="entry name" value="CCA_bact"/>
</dbReference>
<dbReference type="InterPro" id="IPR003607">
    <property type="entry name" value="HD/PDEase_dom"/>
</dbReference>
<evidence type="ECO:0000256" key="7">
    <source>
        <dbReference type="ARBA" id="ARBA00022800"/>
    </source>
</evidence>
<organism evidence="15 16">
    <name type="scientific">Brenneria tiliae</name>
    <dbReference type="NCBI Taxonomy" id="2914984"/>
    <lineage>
        <taxon>Bacteria</taxon>
        <taxon>Pseudomonadati</taxon>
        <taxon>Pseudomonadota</taxon>
        <taxon>Gammaproteobacteria</taxon>
        <taxon>Enterobacterales</taxon>
        <taxon>Pectobacteriaceae</taxon>
        <taxon>Brenneria</taxon>
    </lineage>
</organism>
<dbReference type="PANTHER" id="PTHR47545:SF1">
    <property type="entry name" value="MULTIFUNCTIONAL CCA PROTEIN"/>
    <property type="match status" value="1"/>
</dbReference>
<evidence type="ECO:0000256" key="3">
    <source>
        <dbReference type="ARBA" id="ARBA00022694"/>
    </source>
</evidence>
<evidence type="ECO:0000313" key="16">
    <source>
        <dbReference type="Proteomes" id="UP001203069"/>
    </source>
</evidence>
<evidence type="ECO:0000256" key="9">
    <source>
        <dbReference type="ARBA" id="ARBA00022840"/>
    </source>
</evidence>
<keyword evidence="11 12" id="KW-0694">RNA-binding</keyword>
<feature type="binding site" evidence="12">
    <location>
        <position position="23"/>
    </location>
    <ligand>
        <name>Mg(2+)</name>
        <dbReference type="ChEBI" id="CHEBI:18420"/>
    </ligand>
</feature>
<feature type="binding site" evidence="12">
    <location>
        <position position="8"/>
    </location>
    <ligand>
        <name>ATP</name>
        <dbReference type="ChEBI" id="CHEBI:30616"/>
    </ligand>
</feature>
<dbReference type="PROSITE" id="PS51831">
    <property type="entry name" value="HD"/>
    <property type="match status" value="1"/>
</dbReference>
<evidence type="ECO:0000256" key="1">
    <source>
        <dbReference type="ARBA" id="ARBA00022596"/>
    </source>
</evidence>
<dbReference type="HAMAP" id="MF_01262">
    <property type="entry name" value="CCA_bact_type2"/>
    <property type="match status" value="1"/>
</dbReference>
<keyword evidence="9 12" id="KW-0067">ATP-binding</keyword>
<keyword evidence="2 12" id="KW-0808">Transferase</keyword>
<feature type="binding site" evidence="12">
    <location>
        <position position="91"/>
    </location>
    <ligand>
        <name>CTP</name>
        <dbReference type="ChEBI" id="CHEBI:37563"/>
    </ligand>
</feature>
<evidence type="ECO:0000256" key="5">
    <source>
        <dbReference type="ARBA" id="ARBA00022723"/>
    </source>
</evidence>
<feature type="binding site" evidence="12">
    <location>
        <position position="91"/>
    </location>
    <ligand>
        <name>ATP</name>
        <dbReference type="ChEBI" id="CHEBI:30616"/>
    </ligand>
</feature>
<protein>
    <recommendedName>
        <fullName evidence="12">Multifunctional CCA protein</fullName>
    </recommendedName>
    <domain>
        <recommendedName>
            <fullName evidence="12">CCA-adding enzyme</fullName>
            <ecNumber evidence="12">2.7.7.72</ecNumber>
        </recommendedName>
        <alternativeName>
            <fullName evidence="12">CCA tRNA nucleotidyltransferase</fullName>
        </alternativeName>
        <alternativeName>
            <fullName evidence="12">tRNA CCA-pyrophosphorylase</fullName>
        </alternativeName>
        <alternativeName>
            <fullName evidence="12">tRNA adenylyl-/cytidylyl-transferase</fullName>
        </alternativeName>
        <alternativeName>
            <fullName evidence="12">tRNA nucleotidyltransferase</fullName>
        </alternativeName>
        <alternativeName>
            <fullName evidence="12">tRNA-NT</fullName>
        </alternativeName>
    </domain>
    <domain>
        <recommendedName>
            <fullName evidence="12">2'-nucleotidase</fullName>
            <ecNumber evidence="12">3.1.3.-</ecNumber>
        </recommendedName>
    </domain>
    <domain>
        <recommendedName>
            <fullName evidence="12">2',3'-cyclic phosphodiesterase</fullName>
            <ecNumber evidence="12">3.1.4.-</ecNumber>
        </recommendedName>
    </domain>
    <domain>
        <recommendedName>
            <fullName evidence="12">Phosphatase</fullName>
        </recommendedName>
    </domain>
</protein>
<dbReference type="Gene3D" id="1.10.3090.10">
    <property type="entry name" value="cca-adding enzyme, domain 2"/>
    <property type="match status" value="1"/>
</dbReference>
<comment type="caution">
    <text evidence="15">The sequence shown here is derived from an EMBL/GenBank/DDBJ whole genome shotgun (WGS) entry which is preliminary data.</text>
</comment>
<dbReference type="PIRSF" id="PIRSF000813">
    <property type="entry name" value="CCA_bact"/>
    <property type="match status" value="1"/>
</dbReference>
<reference evidence="15 16" key="1">
    <citation type="submission" date="2022-02" db="EMBL/GenBank/DDBJ databases">
        <title>Description of Brenneria tiliae sp. nov. isolated from symptomatic Tilia x moltkei and Tilia x europaea trees in the UK.</title>
        <authorList>
            <person name="Kile H."/>
        </authorList>
    </citation>
    <scope>NUCLEOTIDE SEQUENCE [LARGE SCALE GENOMIC DNA]</scope>
    <source>
        <strain evidence="15 16">MC1SB4.1</strain>
    </source>
</reference>
<feature type="binding site" evidence="12">
    <location>
        <position position="11"/>
    </location>
    <ligand>
        <name>CTP</name>
        <dbReference type="ChEBI" id="CHEBI:37563"/>
    </ligand>
</feature>
<proteinExistence type="inferred from homology"/>
<dbReference type="EMBL" id="JAKPBZ010000113">
    <property type="protein sequence ID" value="MCL2893916.1"/>
    <property type="molecule type" value="Genomic_DNA"/>
</dbReference>
<dbReference type="CDD" id="cd00077">
    <property type="entry name" value="HDc"/>
    <property type="match status" value="1"/>
</dbReference>
<comment type="similarity">
    <text evidence="12">Belongs to the tRNA nucleotidyltransferase/poly(A) polymerase family. Bacterial CCA-adding enzyme type 1 subfamily.</text>
</comment>
<comment type="cofactor">
    <cofactor evidence="12">
        <name>Ni(2+)</name>
        <dbReference type="ChEBI" id="CHEBI:49786"/>
    </cofactor>
    <text evidence="12">Nickel for phosphatase activity.</text>
</comment>
<evidence type="ECO:0000256" key="4">
    <source>
        <dbReference type="ARBA" id="ARBA00022695"/>
    </source>
</evidence>
<comment type="miscellaneous">
    <text evidence="12">A single active site specifically recognizes both ATP and CTP and is responsible for their addition.</text>
</comment>
<evidence type="ECO:0000256" key="13">
    <source>
        <dbReference type="SAM" id="MobiDB-lite"/>
    </source>
</evidence>
<feature type="region of interest" description="Disordered" evidence="13">
    <location>
        <begin position="399"/>
        <end position="435"/>
    </location>
</feature>
<feature type="binding site" evidence="12">
    <location>
        <position position="137"/>
    </location>
    <ligand>
        <name>CTP</name>
        <dbReference type="ChEBI" id="CHEBI:37563"/>
    </ligand>
</feature>
<dbReference type="InterPro" id="IPR050124">
    <property type="entry name" value="tRNA_CCA-adding_enzyme"/>
</dbReference>
<keyword evidence="3 12" id="KW-0819">tRNA processing</keyword>
<dbReference type="InterPro" id="IPR002646">
    <property type="entry name" value="PolA_pol_head_dom"/>
</dbReference>
<keyword evidence="8 12" id="KW-0378">Hydrolase</keyword>
<feature type="binding site" evidence="12">
    <location>
        <position position="140"/>
    </location>
    <ligand>
        <name>ATP</name>
        <dbReference type="ChEBI" id="CHEBI:30616"/>
    </ligand>
</feature>
<evidence type="ECO:0000256" key="11">
    <source>
        <dbReference type="ARBA" id="ARBA00022884"/>
    </source>
</evidence>
<dbReference type="GO" id="GO:0016787">
    <property type="term" value="F:hydrolase activity"/>
    <property type="evidence" value="ECO:0007669"/>
    <property type="project" value="UniProtKB-KW"/>
</dbReference>
<comment type="catalytic activity">
    <reaction evidence="12">
        <text>a tRNA precursor + 2 CTP + ATP = a tRNA with a 3' CCA end + 3 diphosphate</text>
        <dbReference type="Rhea" id="RHEA:14433"/>
        <dbReference type="Rhea" id="RHEA-COMP:10465"/>
        <dbReference type="Rhea" id="RHEA-COMP:10468"/>
        <dbReference type="ChEBI" id="CHEBI:30616"/>
        <dbReference type="ChEBI" id="CHEBI:33019"/>
        <dbReference type="ChEBI" id="CHEBI:37563"/>
        <dbReference type="ChEBI" id="CHEBI:74896"/>
        <dbReference type="ChEBI" id="CHEBI:83071"/>
        <dbReference type="EC" id="2.7.7.72"/>
    </reaction>
</comment>
<feature type="compositionally biased region" description="Pro residues" evidence="13">
    <location>
        <begin position="425"/>
        <end position="435"/>
    </location>
</feature>
<dbReference type="SUPFAM" id="SSF81891">
    <property type="entry name" value="Poly A polymerase C-terminal region-like"/>
    <property type="match status" value="1"/>
</dbReference>
<comment type="cofactor">
    <cofactor evidence="12">
        <name>Mg(2+)</name>
        <dbReference type="ChEBI" id="CHEBI:18420"/>
    </cofactor>
    <text evidence="12">Magnesium is required for nucleotidyltransferase activity.</text>
</comment>
<comment type="catalytic activity">
    <reaction evidence="12">
        <text>a tRNA with a 3' CCA end + 2 CTP + ATP = a tRNA with a 3' CCACCA end + 3 diphosphate</text>
        <dbReference type="Rhea" id="RHEA:76235"/>
        <dbReference type="Rhea" id="RHEA-COMP:10468"/>
        <dbReference type="Rhea" id="RHEA-COMP:18655"/>
        <dbReference type="ChEBI" id="CHEBI:30616"/>
        <dbReference type="ChEBI" id="CHEBI:33019"/>
        <dbReference type="ChEBI" id="CHEBI:37563"/>
        <dbReference type="ChEBI" id="CHEBI:83071"/>
        <dbReference type="ChEBI" id="CHEBI:195187"/>
    </reaction>
</comment>
<keyword evidence="1 12" id="KW-0533">Nickel</keyword>
<dbReference type="EC" id="3.1.3.-" evidence="12"/>
<dbReference type="InterPro" id="IPR006674">
    <property type="entry name" value="HD_domain"/>
</dbReference>
<keyword evidence="6 12" id="KW-0547">Nucleotide-binding</keyword>
<feature type="binding site" evidence="12">
    <location>
        <position position="21"/>
    </location>
    <ligand>
        <name>Mg(2+)</name>
        <dbReference type="ChEBI" id="CHEBI:18420"/>
    </ligand>
</feature>
<keyword evidence="12" id="KW-0511">Multifunctional enzyme</keyword>
<dbReference type="InterPro" id="IPR043519">
    <property type="entry name" value="NT_sf"/>
</dbReference>
<evidence type="ECO:0000256" key="6">
    <source>
        <dbReference type="ARBA" id="ARBA00022741"/>
    </source>
</evidence>
<feature type="binding site" evidence="12">
    <location>
        <position position="137"/>
    </location>
    <ligand>
        <name>ATP</name>
        <dbReference type="ChEBI" id="CHEBI:30616"/>
    </ligand>
</feature>
<feature type="domain" description="HD" evidence="14">
    <location>
        <begin position="228"/>
        <end position="329"/>
    </location>
</feature>
<keyword evidence="16" id="KW-1185">Reference proteome</keyword>
<keyword evidence="7 12" id="KW-0692">RNA repair</keyword>
<evidence type="ECO:0000259" key="14">
    <source>
        <dbReference type="PROSITE" id="PS51831"/>
    </source>
</evidence>
<dbReference type="EC" id="2.7.7.72" evidence="12"/>
<evidence type="ECO:0000256" key="2">
    <source>
        <dbReference type="ARBA" id="ARBA00022679"/>
    </source>
</evidence>
<accession>A0ABT0MVQ3</accession>
<dbReference type="Proteomes" id="UP001203069">
    <property type="component" value="Unassembled WGS sequence"/>
</dbReference>
<dbReference type="Pfam" id="PF01743">
    <property type="entry name" value="PolyA_pol"/>
    <property type="match status" value="1"/>
</dbReference>
<dbReference type="PANTHER" id="PTHR47545">
    <property type="entry name" value="MULTIFUNCTIONAL CCA PROTEIN"/>
    <property type="match status" value="1"/>
</dbReference>
<dbReference type="SMART" id="SM00471">
    <property type="entry name" value="HDc"/>
    <property type="match status" value="1"/>
</dbReference>
<evidence type="ECO:0000313" key="15">
    <source>
        <dbReference type="EMBL" id="MCL2893916.1"/>
    </source>
</evidence>
<name>A0ABT0MVQ3_9GAMM</name>